<organism evidence="14 15">
    <name type="scientific">Quercus rubra</name>
    <name type="common">Northern red oak</name>
    <name type="synonym">Quercus borealis</name>
    <dbReference type="NCBI Taxonomy" id="3512"/>
    <lineage>
        <taxon>Eukaryota</taxon>
        <taxon>Viridiplantae</taxon>
        <taxon>Streptophyta</taxon>
        <taxon>Embryophyta</taxon>
        <taxon>Tracheophyta</taxon>
        <taxon>Spermatophyta</taxon>
        <taxon>Magnoliopsida</taxon>
        <taxon>eudicotyledons</taxon>
        <taxon>Gunneridae</taxon>
        <taxon>Pentapetalae</taxon>
        <taxon>rosids</taxon>
        <taxon>fabids</taxon>
        <taxon>Fagales</taxon>
        <taxon>Fagaceae</taxon>
        <taxon>Quercus</taxon>
    </lineage>
</organism>
<dbReference type="InterPro" id="IPR032675">
    <property type="entry name" value="LRR_dom_sf"/>
</dbReference>
<evidence type="ECO:0000313" key="15">
    <source>
        <dbReference type="Proteomes" id="UP001324115"/>
    </source>
</evidence>
<keyword evidence="4" id="KW-0433">Leucine-rich repeat</keyword>
<dbReference type="Gene3D" id="3.80.10.10">
    <property type="entry name" value="Ribonuclease Inhibitor"/>
    <property type="match status" value="3"/>
</dbReference>
<evidence type="ECO:0000256" key="11">
    <source>
        <dbReference type="ARBA" id="ARBA00023180"/>
    </source>
</evidence>
<dbReference type="PANTHER" id="PTHR48061">
    <property type="entry name" value="LEUCINE-RICH REPEAT RECEPTOR PROTEIN KINASE EMS1-LIKE-RELATED"/>
    <property type="match status" value="1"/>
</dbReference>
<dbReference type="InterPro" id="IPR055414">
    <property type="entry name" value="LRR_R13L4/SHOC2-like"/>
</dbReference>
<evidence type="ECO:0000256" key="2">
    <source>
        <dbReference type="ARBA" id="ARBA00009592"/>
    </source>
</evidence>
<accession>A0AAN7GB07</accession>
<dbReference type="GO" id="GO:0006952">
    <property type="term" value="P:defense response"/>
    <property type="evidence" value="ECO:0007669"/>
    <property type="project" value="UniProtKB-ARBA"/>
</dbReference>
<keyword evidence="3" id="KW-1003">Cell membrane</keyword>
<evidence type="ECO:0000256" key="7">
    <source>
        <dbReference type="ARBA" id="ARBA00022737"/>
    </source>
</evidence>
<evidence type="ECO:0000256" key="3">
    <source>
        <dbReference type="ARBA" id="ARBA00022475"/>
    </source>
</evidence>
<dbReference type="Pfam" id="PF23598">
    <property type="entry name" value="LRR_14"/>
    <property type="match status" value="1"/>
</dbReference>
<dbReference type="PANTHER" id="PTHR48061:SF12">
    <property type="entry name" value="DISEASE RESISTANCE LIKE PROTEIN"/>
    <property type="match status" value="1"/>
</dbReference>
<dbReference type="GO" id="GO:0051707">
    <property type="term" value="P:response to other organism"/>
    <property type="evidence" value="ECO:0007669"/>
    <property type="project" value="UniProtKB-ARBA"/>
</dbReference>
<keyword evidence="6" id="KW-0732">Signal</keyword>
<keyword evidence="10" id="KW-0675">Receptor</keyword>
<dbReference type="FunFam" id="3.80.10.10:FF:000213">
    <property type="entry name" value="Tyrosine-sulfated glycopeptide receptor 1"/>
    <property type="match status" value="1"/>
</dbReference>
<dbReference type="SMART" id="SM00369">
    <property type="entry name" value="LRR_TYP"/>
    <property type="match status" value="6"/>
</dbReference>
<keyword evidence="11" id="KW-0325">Glycoprotein</keyword>
<evidence type="ECO:0000256" key="10">
    <source>
        <dbReference type="ARBA" id="ARBA00023170"/>
    </source>
</evidence>
<sequence length="577" mass="65725">MILAHTSFSGKLPTSIGNLGFLTKIDMRRCNLSGFLPSSLGNLTHLNLLHLSFNNFEGHIPSSFGNLIELSFLHLTKNELTGLIPLELANLTQLTHLFLLYNFISGQIPSSIFNLENLEYLDLSTNNFIGKVEFDKFVKLKKLTSLYLSDCGVSLIISETSDNTILQKFKNSGFSRCNLSKFLDFLANQDEIKWLELGTNNIHGQVPEWFWNMGKETLRGSLPIPSFSTLEYHVSNNSFTGNIPELICNMSSLQVLDLSINNLSGSLPQCLHNFGDSLLILDLWRNTFEGSIPQTWTNGSKLMMISFSENKFERWLPRSLAKCIMLKALDFSNNQFNDTFPSWLGNLPNLKILILQSNKFYGTIRTHNAKYMFPRWQIFDLSYNNYQWGLDYSYAMIMTNKVAVTIYMKIQELFTTLDLSTNRFSRDIPKSIGNLNLKGLHLLNLSNNILTSHIPQKLTQLTILESFNVSHNHLMGPTPQRKQFNTFPSNSFEGNPRLCGSPLTKKYKKYEVSLLSPSTLEEIQDLVSPFQFGWKIVLIGYGFGLVVGVTIGHVVSARNHDWLMETFKMRKLVWGLI</sequence>
<evidence type="ECO:0000256" key="9">
    <source>
        <dbReference type="ARBA" id="ARBA00023136"/>
    </source>
</evidence>
<dbReference type="GO" id="GO:0009791">
    <property type="term" value="P:post-embryonic development"/>
    <property type="evidence" value="ECO:0007669"/>
    <property type="project" value="UniProtKB-ARBA"/>
</dbReference>
<evidence type="ECO:0000256" key="8">
    <source>
        <dbReference type="ARBA" id="ARBA00022989"/>
    </source>
</evidence>
<keyword evidence="8 12" id="KW-1133">Transmembrane helix</keyword>
<keyword evidence="15" id="KW-1185">Reference proteome</keyword>
<dbReference type="InterPro" id="IPR003591">
    <property type="entry name" value="Leu-rich_rpt_typical-subtyp"/>
</dbReference>
<evidence type="ECO:0000256" key="6">
    <source>
        <dbReference type="ARBA" id="ARBA00022729"/>
    </source>
</evidence>
<dbReference type="SUPFAM" id="SSF52047">
    <property type="entry name" value="RNI-like"/>
    <property type="match status" value="1"/>
</dbReference>
<comment type="subcellular location">
    <subcellularLocation>
        <location evidence="1">Cell membrane</location>
        <topology evidence="1">Single-pass type I membrane protein</topology>
    </subcellularLocation>
</comment>
<evidence type="ECO:0000256" key="4">
    <source>
        <dbReference type="ARBA" id="ARBA00022614"/>
    </source>
</evidence>
<evidence type="ECO:0000259" key="13">
    <source>
        <dbReference type="Pfam" id="PF23598"/>
    </source>
</evidence>
<evidence type="ECO:0000313" key="14">
    <source>
        <dbReference type="EMBL" id="KAK4605329.1"/>
    </source>
</evidence>
<feature type="domain" description="Disease resistance R13L4/SHOC-2-like LRR" evidence="13">
    <location>
        <begin position="4"/>
        <end position="149"/>
    </location>
</feature>
<dbReference type="AlphaFoldDB" id="A0AAN7GB07"/>
<reference evidence="14 15" key="1">
    <citation type="journal article" date="2023" name="G3 (Bethesda)">
        <title>A haplotype-resolved chromosome-scale genome for Quercus rubra L. provides insights into the genetics of adaptive traits for red oak species.</title>
        <authorList>
            <person name="Kapoor B."/>
            <person name="Jenkins J."/>
            <person name="Schmutz J."/>
            <person name="Zhebentyayeva T."/>
            <person name="Kuelheim C."/>
            <person name="Coggeshall M."/>
            <person name="Heim C."/>
            <person name="Lasky J.R."/>
            <person name="Leites L."/>
            <person name="Islam-Faridi N."/>
            <person name="Romero-Severson J."/>
            <person name="DeLeo V.L."/>
            <person name="Lucas S.M."/>
            <person name="Lazic D."/>
            <person name="Gailing O."/>
            <person name="Carlson J."/>
            <person name="Staton M."/>
        </authorList>
    </citation>
    <scope>NUCLEOTIDE SEQUENCE [LARGE SCALE GENOMIC DNA]</scope>
    <source>
        <strain evidence="14">Pseudo-F2</strain>
    </source>
</reference>
<keyword evidence="5 12" id="KW-0812">Transmembrane</keyword>
<dbReference type="SUPFAM" id="SSF52058">
    <property type="entry name" value="L domain-like"/>
    <property type="match status" value="1"/>
</dbReference>
<dbReference type="Proteomes" id="UP001324115">
    <property type="component" value="Unassembled WGS sequence"/>
</dbReference>
<comment type="similarity">
    <text evidence="2">Belongs to the RLP family.</text>
</comment>
<dbReference type="GO" id="GO:0005886">
    <property type="term" value="C:plasma membrane"/>
    <property type="evidence" value="ECO:0007669"/>
    <property type="project" value="UniProtKB-SubCell"/>
</dbReference>
<gene>
    <name evidence="14" type="ORF">RGQ29_013414</name>
</gene>
<keyword evidence="7" id="KW-0677">Repeat</keyword>
<dbReference type="InterPro" id="IPR046956">
    <property type="entry name" value="RLP23-like"/>
</dbReference>
<proteinExistence type="inferred from homology"/>
<evidence type="ECO:0000256" key="12">
    <source>
        <dbReference type="SAM" id="Phobius"/>
    </source>
</evidence>
<keyword evidence="9 12" id="KW-0472">Membrane</keyword>
<dbReference type="InterPro" id="IPR001611">
    <property type="entry name" value="Leu-rich_rpt"/>
</dbReference>
<feature type="transmembrane region" description="Helical" evidence="12">
    <location>
        <begin position="532"/>
        <end position="555"/>
    </location>
</feature>
<protein>
    <recommendedName>
        <fullName evidence="13">Disease resistance R13L4/SHOC-2-like LRR domain-containing protein</fullName>
    </recommendedName>
</protein>
<name>A0AAN7GB07_QUERU</name>
<evidence type="ECO:0000256" key="5">
    <source>
        <dbReference type="ARBA" id="ARBA00022692"/>
    </source>
</evidence>
<dbReference type="EMBL" id="JAXUIC010000002">
    <property type="protein sequence ID" value="KAK4605329.1"/>
    <property type="molecule type" value="Genomic_DNA"/>
</dbReference>
<comment type="caution">
    <text evidence="14">The sequence shown here is derived from an EMBL/GenBank/DDBJ whole genome shotgun (WGS) entry which is preliminary data.</text>
</comment>
<dbReference type="FunFam" id="3.80.10.10:FF:000453">
    <property type="entry name" value="Leucine-rich receptor-like protein kinase family protein"/>
    <property type="match status" value="1"/>
</dbReference>
<dbReference type="Pfam" id="PF00560">
    <property type="entry name" value="LRR_1"/>
    <property type="match status" value="3"/>
</dbReference>
<evidence type="ECO:0000256" key="1">
    <source>
        <dbReference type="ARBA" id="ARBA00004251"/>
    </source>
</evidence>